<accession>A0A1C1CQP2</accession>
<sequence>MDFISAEAEEVSVWPGEEYESSKLSLHLARTVDKRLIEVQEPATSEPHFENAATWGSIRIYWKADRVPKRVDFFNLLPGCHTVAFLNGFGAASSGLA</sequence>
<organism evidence="1 2">
    <name type="scientific">Cladophialophora carrionii</name>
    <dbReference type="NCBI Taxonomy" id="86049"/>
    <lineage>
        <taxon>Eukaryota</taxon>
        <taxon>Fungi</taxon>
        <taxon>Dikarya</taxon>
        <taxon>Ascomycota</taxon>
        <taxon>Pezizomycotina</taxon>
        <taxon>Eurotiomycetes</taxon>
        <taxon>Chaetothyriomycetidae</taxon>
        <taxon>Chaetothyriales</taxon>
        <taxon>Herpotrichiellaceae</taxon>
        <taxon>Cladophialophora</taxon>
    </lineage>
</organism>
<dbReference type="Proteomes" id="UP000094526">
    <property type="component" value="Unassembled WGS sequence"/>
</dbReference>
<reference evidence="2" key="1">
    <citation type="submission" date="2015-07" db="EMBL/GenBank/DDBJ databases">
        <authorList>
            <person name="Teixeira M.M."/>
            <person name="Souza R.C."/>
            <person name="Almeida L.G."/>
            <person name="Vicente V.A."/>
            <person name="de Hoog S."/>
            <person name="Bocca A.L."/>
            <person name="de Almeida S.R."/>
            <person name="Vasconcelos A.T."/>
            <person name="Felipe M.S."/>
        </authorList>
    </citation>
    <scope>NUCLEOTIDE SEQUENCE [LARGE SCALE GENOMIC DNA]</scope>
    <source>
        <strain evidence="2">KSF</strain>
    </source>
</reference>
<gene>
    <name evidence="1" type="ORF">CLCR_07801</name>
</gene>
<evidence type="ECO:0000313" key="1">
    <source>
        <dbReference type="EMBL" id="OCT50802.1"/>
    </source>
</evidence>
<proteinExistence type="predicted"/>
<dbReference type="AlphaFoldDB" id="A0A1C1CQP2"/>
<evidence type="ECO:0000313" key="2">
    <source>
        <dbReference type="Proteomes" id="UP000094526"/>
    </source>
</evidence>
<comment type="caution">
    <text evidence="1">The sequence shown here is derived from an EMBL/GenBank/DDBJ whole genome shotgun (WGS) entry which is preliminary data.</text>
</comment>
<name>A0A1C1CQP2_9EURO</name>
<keyword evidence="2" id="KW-1185">Reference proteome</keyword>
<dbReference type="VEuPathDB" id="FungiDB:CLCR_07801"/>
<dbReference type="EMBL" id="LGRB01000010">
    <property type="protein sequence ID" value="OCT50802.1"/>
    <property type="molecule type" value="Genomic_DNA"/>
</dbReference>
<protein>
    <submittedName>
        <fullName evidence="1">Uncharacterized protein</fullName>
    </submittedName>
</protein>